<dbReference type="Proteomes" id="UP001140560">
    <property type="component" value="Unassembled WGS sequence"/>
</dbReference>
<evidence type="ECO:0000259" key="3">
    <source>
        <dbReference type="Pfam" id="PF05368"/>
    </source>
</evidence>
<organism evidence="4 5">
    <name type="scientific">Neocucurbitaria cava</name>
    <dbReference type="NCBI Taxonomy" id="798079"/>
    <lineage>
        <taxon>Eukaryota</taxon>
        <taxon>Fungi</taxon>
        <taxon>Dikarya</taxon>
        <taxon>Ascomycota</taxon>
        <taxon>Pezizomycotina</taxon>
        <taxon>Dothideomycetes</taxon>
        <taxon>Pleosporomycetidae</taxon>
        <taxon>Pleosporales</taxon>
        <taxon>Pleosporineae</taxon>
        <taxon>Cucurbitariaceae</taxon>
        <taxon>Neocucurbitaria</taxon>
    </lineage>
</organism>
<evidence type="ECO:0000313" key="5">
    <source>
        <dbReference type="Proteomes" id="UP001140560"/>
    </source>
</evidence>
<dbReference type="Pfam" id="PF05368">
    <property type="entry name" value="NmrA"/>
    <property type="match status" value="1"/>
</dbReference>
<feature type="domain" description="NmrA-like" evidence="3">
    <location>
        <begin position="1"/>
        <end position="295"/>
    </location>
</feature>
<sequence>MSKLITVFGATGNQGGSVVKHILADAVLSKEFKIRGITRDTSKPAAQALTSKGVEMVSADLNSKDSLTSALDGSHTVFLVTNYWETANRDIEVTQGKNVADIAKQLNVQHLIFSTLLNVTKESGGRLSHVPHFDGKADVEEYIREIGVPATFYLPAYFMSNFEQFIKPGEDGVLTVALPVSEGAKFPLVDIKEDTGKFVKAIIKNRSTLLGAHILGAENYYTSTQVLDQITETTGKKTKFVQVSEEVYKSFLPEFMAQEMLENHLFIEKPGYYAGETLDKSHGILEDKLVSWKEFVEKSKAF</sequence>
<name>A0A9W8Y1Q0_9PLEO</name>
<dbReference type="InterPro" id="IPR008030">
    <property type="entry name" value="NmrA-like"/>
</dbReference>
<reference evidence="4" key="1">
    <citation type="submission" date="2022-10" db="EMBL/GenBank/DDBJ databases">
        <title>Tapping the CABI collections for fungal endophytes: first genome assemblies for Collariella, Neodidymelliopsis, Ascochyta clinopodiicola, Didymella pomorum, Didymosphaeria variabile, Neocosmospora piperis and Neocucurbitaria cava.</title>
        <authorList>
            <person name="Hill R."/>
        </authorList>
    </citation>
    <scope>NUCLEOTIDE SEQUENCE</scope>
    <source>
        <strain evidence="4">IMI 356814</strain>
    </source>
</reference>
<proteinExistence type="inferred from homology"/>
<dbReference type="Gene3D" id="3.40.50.720">
    <property type="entry name" value="NAD(P)-binding Rossmann-like Domain"/>
    <property type="match status" value="1"/>
</dbReference>
<gene>
    <name evidence="4" type="ORF">N0V83_009589</name>
</gene>
<evidence type="ECO:0000256" key="2">
    <source>
        <dbReference type="ARBA" id="ARBA00022857"/>
    </source>
</evidence>
<dbReference type="PANTHER" id="PTHR42748">
    <property type="entry name" value="NITROGEN METABOLITE REPRESSION PROTEIN NMRA FAMILY MEMBER"/>
    <property type="match status" value="1"/>
</dbReference>
<comment type="caution">
    <text evidence="4">The sequence shown here is derived from an EMBL/GenBank/DDBJ whole genome shotgun (WGS) entry which is preliminary data.</text>
</comment>
<evidence type="ECO:0000256" key="1">
    <source>
        <dbReference type="ARBA" id="ARBA00006328"/>
    </source>
</evidence>
<dbReference type="InterPro" id="IPR051164">
    <property type="entry name" value="NmrA-like_oxidored"/>
</dbReference>
<accession>A0A9W8Y1Q0</accession>
<dbReference type="OrthoDB" id="3358371at2759"/>
<dbReference type="SUPFAM" id="SSF51735">
    <property type="entry name" value="NAD(P)-binding Rossmann-fold domains"/>
    <property type="match status" value="1"/>
</dbReference>
<dbReference type="AlphaFoldDB" id="A0A9W8Y1Q0"/>
<protein>
    <recommendedName>
        <fullName evidence="3">NmrA-like domain-containing protein</fullName>
    </recommendedName>
</protein>
<dbReference type="PANTHER" id="PTHR42748:SF31">
    <property type="entry name" value="NMRA-LIKE DOMAIN-CONTAINING PROTEIN-RELATED"/>
    <property type="match status" value="1"/>
</dbReference>
<dbReference type="GO" id="GO:0005634">
    <property type="term" value="C:nucleus"/>
    <property type="evidence" value="ECO:0007669"/>
    <property type="project" value="TreeGrafter"/>
</dbReference>
<dbReference type="Gene3D" id="3.90.25.10">
    <property type="entry name" value="UDP-galactose 4-epimerase, domain 1"/>
    <property type="match status" value="1"/>
</dbReference>
<evidence type="ECO:0000313" key="4">
    <source>
        <dbReference type="EMBL" id="KAJ4364134.1"/>
    </source>
</evidence>
<dbReference type="InterPro" id="IPR036291">
    <property type="entry name" value="NAD(P)-bd_dom_sf"/>
</dbReference>
<keyword evidence="5" id="KW-1185">Reference proteome</keyword>
<dbReference type="CDD" id="cd05251">
    <property type="entry name" value="NmrA_like_SDR_a"/>
    <property type="match status" value="1"/>
</dbReference>
<keyword evidence="2" id="KW-0521">NADP</keyword>
<comment type="similarity">
    <text evidence="1">Belongs to the NmrA-type oxidoreductase family.</text>
</comment>
<dbReference type="EMBL" id="JAPEUY010000018">
    <property type="protein sequence ID" value="KAJ4364134.1"/>
    <property type="molecule type" value="Genomic_DNA"/>
</dbReference>